<evidence type="ECO:0000313" key="4">
    <source>
        <dbReference type="Proteomes" id="UP000267029"/>
    </source>
</evidence>
<evidence type="ECO:0000313" key="3">
    <source>
        <dbReference type="EMBL" id="VDD83585.1"/>
    </source>
</evidence>
<evidence type="ECO:0000256" key="1">
    <source>
        <dbReference type="SAM" id="MobiDB-lite"/>
    </source>
</evidence>
<feature type="transmembrane region" description="Helical" evidence="2">
    <location>
        <begin position="698"/>
        <end position="717"/>
    </location>
</feature>
<gene>
    <name evidence="3" type="ORF">MCOS_LOCUS9588</name>
</gene>
<keyword evidence="2" id="KW-0812">Transmembrane</keyword>
<feature type="compositionally biased region" description="Low complexity" evidence="1">
    <location>
        <begin position="417"/>
        <end position="428"/>
    </location>
</feature>
<proteinExistence type="predicted"/>
<keyword evidence="2" id="KW-1133">Transmembrane helix</keyword>
<feature type="region of interest" description="Disordered" evidence="1">
    <location>
        <begin position="409"/>
        <end position="428"/>
    </location>
</feature>
<reference evidence="3 4" key="1">
    <citation type="submission" date="2018-10" db="EMBL/GenBank/DDBJ databases">
        <authorList>
            <consortium name="Pathogen Informatics"/>
        </authorList>
    </citation>
    <scope>NUCLEOTIDE SEQUENCE [LARGE SCALE GENOMIC DNA]</scope>
</reference>
<dbReference type="OrthoDB" id="8191206at2759"/>
<sequence>MSPIEKLSNSAATDNERISASFYRTVYRRWSNRPIELLCPLSKPTRQLWHSSQAIYKVAFGCLDGVEQQILLPVFPDVENITYSGENATHQATCTFSLTGELIEAQGHLMRGKDQSRFEVVLFTKPGILLTFNTTICKTGVIRNGSCSSMDSLGTSFTGEQMNKRYVDRFGVRYSVRARHGDRHQCMVSIDRKVHSVAVFVRSDLNECEMAAAESVQLCQGECLNLYPGYRCSNDSYSMPCEDFKADGWTCLGEERRLYPPTSVELDGVGTCELSANEGHSFCPLGVMDCIDTPFGPKCRSELQPPSDDVSDLLGPAEIQDGKGTIDVGLLLRKASTDKNLTYLVRNSAGLLFKDPDQWINTFSRITSNSLQAPNSLFEAREDVSSENLLQSVDMLLNLHRERMVALESQHSPAPYPATSTPAKPSQPRSISASLVLRSASALLNVFSALSPEQDGPEVDKQVAEEFVIHRSGLELRRIRASQEPNQLLNDSIVVTSFSNTSDLGTALVVTIPAKKLEPFLKRSNLTGGVNASLSGSLPAEADFANLDSDVYIIHSSKLISHFRLRMASKEEHQLDVTCRIWDMLNYQDNSFASHNCQTHWIGGKYYECRCVPTRSGTFAVGLVYIMSSKDLKSRLLRQISSPLKRRFSRECSPLTVLFKSLRLSAAVVQSSCLPSSREPPLRANTQDLKNYGASITIVNYVCSVVTVIALSLFLFFTRFVMHQRHSTSNCHSSIGKKILEGTPVPTRVGRWQ</sequence>
<name>A0A0R3UP30_MESCO</name>
<protein>
    <submittedName>
        <fullName evidence="3">Uncharacterized protein</fullName>
    </submittedName>
</protein>
<dbReference type="Proteomes" id="UP000267029">
    <property type="component" value="Unassembled WGS sequence"/>
</dbReference>
<keyword evidence="2" id="KW-0472">Membrane</keyword>
<organism evidence="3 4">
    <name type="scientific">Mesocestoides corti</name>
    <name type="common">Flatworm</name>
    <dbReference type="NCBI Taxonomy" id="53468"/>
    <lineage>
        <taxon>Eukaryota</taxon>
        <taxon>Metazoa</taxon>
        <taxon>Spiralia</taxon>
        <taxon>Lophotrochozoa</taxon>
        <taxon>Platyhelminthes</taxon>
        <taxon>Cestoda</taxon>
        <taxon>Eucestoda</taxon>
        <taxon>Cyclophyllidea</taxon>
        <taxon>Mesocestoididae</taxon>
        <taxon>Mesocestoides</taxon>
    </lineage>
</organism>
<evidence type="ECO:0000256" key="2">
    <source>
        <dbReference type="SAM" id="Phobius"/>
    </source>
</evidence>
<keyword evidence="4" id="KW-1185">Reference proteome</keyword>
<accession>A0A0R3UP30</accession>
<dbReference type="EMBL" id="UXSR01005771">
    <property type="protein sequence ID" value="VDD83585.1"/>
    <property type="molecule type" value="Genomic_DNA"/>
</dbReference>
<dbReference type="AlphaFoldDB" id="A0A0R3UP30"/>